<dbReference type="AlphaFoldDB" id="D8QUE4"/>
<gene>
    <name evidence="1" type="ORF">SELMODRAFT_404140</name>
</gene>
<accession>D8QUE4</accession>
<dbReference type="HOGENOM" id="CLU_1734601_0_0_1"/>
<keyword evidence="2" id="KW-1185">Reference proteome</keyword>
<name>D8QUE4_SELML</name>
<evidence type="ECO:0000313" key="2">
    <source>
        <dbReference type="Proteomes" id="UP000001514"/>
    </source>
</evidence>
<dbReference type="InParanoid" id="D8QUE4"/>
<dbReference type="Proteomes" id="UP000001514">
    <property type="component" value="Unassembled WGS sequence"/>
</dbReference>
<dbReference type="KEGG" id="smo:SELMODRAFT_404140"/>
<dbReference type="EMBL" id="GL377567">
    <property type="protein sequence ID" value="EFJ35856.1"/>
    <property type="molecule type" value="Genomic_DNA"/>
</dbReference>
<protein>
    <submittedName>
        <fullName evidence="1">Uncharacterized protein</fullName>
    </submittedName>
</protein>
<sequence length="151" mass="16613">MDVFDIRISLVSLKKSIKGPAYGALPTLSSESMHMNTRLPDFMNSGVCHLHLSSPHYDMDEQRLGGLRDCWRGKPFFGLVTGGPKTCSGRWATCGVRVSSYEPGDGQDYCRGPEEWATETIFVLAEGALLTLAGKLVSAQFQKWLDLQAAQ</sequence>
<evidence type="ECO:0000313" key="1">
    <source>
        <dbReference type="EMBL" id="EFJ35856.1"/>
    </source>
</evidence>
<reference evidence="1 2" key="1">
    <citation type="journal article" date="2011" name="Science">
        <title>The Selaginella genome identifies genetic changes associated with the evolution of vascular plants.</title>
        <authorList>
            <person name="Banks J.A."/>
            <person name="Nishiyama T."/>
            <person name="Hasebe M."/>
            <person name="Bowman J.L."/>
            <person name="Gribskov M."/>
            <person name="dePamphilis C."/>
            <person name="Albert V.A."/>
            <person name="Aono N."/>
            <person name="Aoyama T."/>
            <person name="Ambrose B.A."/>
            <person name="Ashton N.W."/>
            <person name="Axtell M.J."/>
            <person name="Barker E."/>
            <person name="Barker M.S."/>
            <person name="Bennetzen J.L."/>
            <person name="Bonawitz N.D."/>
            <person name="Chapple C."/>
            <person name="Cheng C."/>
            <person name="Correa L.G."/>
            <person name="Dacre M."/>
            <person name="DeBarry J."/>
            <person name="Dreyer I."/>
            <person name="Elias M."/>
            <person name="Engstrom E.M."/>
            <person name="Estelle M."/>
            <person name="Feng L."/>
            <person name="Finet C."/>
            <person name="Floyd S.K."/>
            <person name="Frommer W.B."/>
            <person name="Fujita T."/>
            <person name="Gramzow L."/>
            <person name="Gutensohn M."/>
            <person name="Harholt J."/>
            <person name="Hattori M."/>
            <person name="Heyl A."/>
            <person name="Hirai T."/>
            <person name="Hiwatashi Y."/>
            <person name="Ishikawa M."/>
            <person name="Iwata M."/>
            <person name="Karol K.G."/>
            <person name="Koehler B."/>
            <person name="Kolukisaoglu U."/>
            <person name="Kubo M."/>
            <person name="Kurata T."/>
            <person name="Lalonde S."/>
            <person name="Li K."/>
            <person name="Li Y."/>
            <person name="Litt A."/>
            <person name="Lyons E."/>
            <person name="Manning G."/>
            <person name="Maruyama T."/>
            <person name="Michael T.P."/>
            <person name="Mikami K."/>
            <person name="Miyazaki S."/>
            <person name="Morinaga S."/>
            <person name="Murata T."/>
            <person name="Mueller-Roeber B."/>
            <person name="Nelson D.R."/>
            <person name="Obara M."/>
            <person name="Oguri Y."/>
            <person name="Olmstead R.G."/>
            <person name="Onodera N."/>
            <person name="Petersen B.L."/>
            <person name="Pils B."/>
            <person name="Prigge M."/>
            <person name="Rensing S.A."/>
            <person name="Riano-Pachon D.M."/>
            <person name="Roberts A.W."/>
            <person name="Sato Y."/>
            <person name="Scheller H.V."/>
            <person name="Schulz B."/>
            <person name="Schulz C."/>
            <person name="Shakirov E.V."/>
            <person name="Shibagaki N."/>
            <person name="Shinohara N."/>
            <person name="Shippen D.E."/>
            <person name="Soerensen I."/>
            <person name="Sotooka R."/>
            <person name="Sugimoto N."/>
            <person name="Sugita M."/>
            <person name="Sumikawa N."/>
            <person name="Tanurdzic M."/>
            <person name="Theissen G."/>
            <person name="Ulvskov P."/>
            <person name="Wakazuki S."/>
            <person name="Weng J.K."/>
            <person name="Willats W.W."/>
            <person name="Wipf D."/>
            <person name="Wolf P.G."/>
            <person name="Yang L."/>
            <person name="Zimmer A.D."/>
            <person name="Zhu Q."/>
            <person name="Mitros T."/>
            <person name="Hellsten U."/>
            <person name="Loque D."/>
            <person name="Otillar R."/>
            <person name="Salamov A."/>
            <person name="Schmutz J."/>
            <person name="Shapiro H."/>
            <person name="Lindquist E."/>
            <person name="Lucas S."/>
            <person name="Rokhsar D."/>
            <person name="Grigoriev I.V."/>
        </authorList>
    </citation>
    <scope>NUCLEOTIDE SEQUENCE [LARGE SCALE GENOMIC DNA]</scope>
</reference>
<dbReference type="Gramene" id="EFJ35856">
    <property type="protein sequence ID" value="EFJ35856"/>
    <property type="gene ID" value="SELMODRAFT_404140"/>
</dbReference>
<organism evidence="2">
    <name type="scientific">Selaginella moellendorffii</name>
    <name type="common">Spikemoss</name>
    <dbReference type="NCBI Taxonomy" id="88036"/>
    <lineage>
        <taxon>Eukaryota</taxon>
        <taxon>Viridiplantae</taxon>
        <taxon>Streptophyta</taxon>
        <taxon>Embryophyta</taxon>
        <taxon>Tracheophyta</taxon>
        <taxon>Lycopodiopsida</taxon>
        <taxon>Selaginellales</taxon>
        <taxon>Selaginellaceae</taxon>
        <taxon>Selaginella</taxon>
    </lineage>
</organism>
<proteinExistence type="predicted"/>